<proteinExistence type="predicted"/>
<comment type="caution">
    <text evidence="2">The sequence shown here is derived from an EMBL/GenBank/DDBJ whole genome shotgun (WGS) entry which is preliminary data.</text>
</comment>
<reference evidence="2" key="1">
    <citation type="submission" date="2020-06" db="EMBL/GenBank/DDBJ databases">
        <authorList>
            <person name="Li T."/>
            <person name="Hu X."/>
            <person name="Zhang T."/>
            <person name="Song X."/>
            <person name="Zhang H."/>
            <person name="Dai N."/>
            <person name="Sheng W."/>
            <person name="Hou X."/>
            <person name="Wei L."/>
        </authorList>
    </citation>
    <scope>NUCLEOTIDE SEQUENCE</scope>
    <source>
        <strain evidence="2">G01</strain>
        <tissue evidence="2">Leaf</tissue>
    </source>
</reference>
<reference evidence="2" key="2">
    <citation type="journal article" date="2024" name="Plant">
        <title>Genomic evolution and insights into agronomic trait innovations of Sesamum species.</title>
        <authorList>
            <person name="Miao H."/>
            <person name="Wang L."/>
            <person name="Qu L."/>
            <person name="Liu H."/>
            <person name="Sun Y."/>
            <person name="Le M."/>
            <person name="Wang Q."/>
            <person name="Wei S."/>
            <person name="Zheng Y."/>
            <person name="Lin W."/>
            <person name="Duan Y."/>
            <person name="Cao H."/>
            <person name="Xiong S."/>
            <person name="Wang X."/>
            <person name="Wei L."/>
            <person name="Li C."/>
            <person name="Ma Q."/>
            <person name="Ju M."/>
            <person name="Zhao R."/>
            <person name="Li G."/>
            <person name="Mu C."/>
            <person name="Tian Q."/>
            <person name="Mei H."/>
            <person name="Zhang T."/>
            <person name="Gao T."/>
            <person name="Zhang H."/>
        </authorList>
    </citation>
    <scope>NUCLEOTIDE SEQUENCE</scope>
    <source>
        <strain evidence="2">G01</strain>
    </source>
</reference>
<name>A0AAW2NI56_9LAMI</name>
<evidence type="ECO:0000256" key="1">
    <source>
        <dbReference type="SAM" id="MobiDB-lite"/>
    </source>
</evidence>
<organism evidence="2">
    <name type="scientific">Sesamum angustifolium</name>
    <dbReference type="NCBI Taxonomy" id="2727405"/>
    <lineage>
        <taxon>Eukaryota</taxon>
        <taxon>Viridiplantae</taxon>
        <taxon>Streptophyta</taxon>
        <taxon>Embryophyta</taxon>
        <taxon>Tracheophyta</taxon>
        <taxon>Spermatophyta</taxon>
        <taxon>Magnoliopsida</taxon>
        <taxon>eudicotyledons</taxon>
        <taxon>Gunneridae</taxon>
        <taxon>Pentapetalae</taxon>
        <taxon>asterids</taxon>
        <taxon>lamiids</taxon>
        <taxon>Lamiales</taxon>
        <taxon>Pedaliaceae</taxon>
        <taxon>Sesamum</taxon>
    </lineage>
</organism>
<accession>A0AAW2NI56</accession>
<dbReference type="AlphaFoldDB" id="A0AAW2NI56"/>
<protein>
    <submittedName>
        <fullName evidence="2">Uncharacterized protein</fullName>
    </submittedName>
</protein>
<sequence length="114" mass="11876">MPPTIVIGGSTRSMLVQTPPPPRVVGLTTDPPHRSTSSDTSTEELSPALLGAIQQIVSAATQEQVAALALDRVNTPSDVDTPEEEAEGDIPAPLPPTDRKQGTPPLPSQDVPPQ</sequence>
<feature type="region of interest" description="Disordered" evidence="1">
    <location>
        <begin position="1"/>
        <end position="45"/>
    </location>
</feature>
<feature type="region of interest" description="Disordered" evidence="1">
    <location>
        <begin position="71"/>
        <end position="114"/>
    </location>
</feature>
<gene>
    <name evidence="2" type="ORF">Sangu_1255600</name>
</gene>
<evidence type="ECO:0000313" key="2">
    <source>
        <dbReference type="EMBL" id="KAL0343682.1"/>
    </source>
</evidence>
<dbReference type="EMBL" id="JACGWK010000007">
    <property type="protein sequence ID" value="KAL0343682.1"/>
    <property type="molecule type" value="Genomic_DNA"/>
</dbReference>
<feature type="compositionally biased region" description="Pro residues" evidence="1">
    <location>
        <begin position="104"/>
        <end position="114"/>
    </location>
</feature>